<dbReference type="InterPro" id="IPR013786">
    <property type="entry name" value="AcylCoA_DH/ox_N"/>
</dbReference>
<organism evidence="9 10">
    <name type="scientific">Paraconexibacter antarcticus</name>
    <dbReference type="NCBI Taxonomy" id="2949664"/>
    <lineage>
        <taxon>Bacteria</taxon>
        <taxon>Bacillati</taxon>
        <taxon>Actinomycetota</taxon>
        <taxon>Thermoleophilia</taxon>
        <taxon>Solirubrobacterales</taxon>
        <taxon>Paraconexibacteraceae</taxon>
        <taxon>Paraconexibacter</taxon>
    </lineage>
</organism>
<dbReference type="PROSITE" id="PS00073">
    <property type="entry name" value="ACYL_COA_DH_2"/>
    <property type="match status" value="1"/>
</dbReference>
<evidence type="ECO:0000259" key="7">
    <source>
        <dbReference type="Pfam" id="PF02770"/>
    </source>
</evidence>
<dbReference type="SUPFAM" id="SSF47203">
    <property type="entry name" value="Acyl-CoA dehydrogenase C-terminal domain-like"/>
    <property type="match status" value="1"/>
</dbReference>
<dbReference type="PANTHER" id="PTHR43884">
    <property type="entry name" value="ACYL-COA DEHYDROGENASE"/>
    <property type="match status" value="1"/>
</dbReference>
<comment type="cofactor">
    <cofactor evidence="1 5">
        <name>FAD</name>
        <dbReference type="ChEBI" id="CHEBI:57692"/>
    </cofactor>
</comment>
<comment type="similarity">
    <text evidence="2 5">Belongs to the acyl-CoA dehydrogenase family.</text>
</comment>
<protein>
    <submittedName>
        <fullName evidence="9">Acyl-CoA dehydrogenase family protein</fullName>
    </submittedName>
</protein>
<dbReference type="SUPFAM" id="SSF56645">
    <property type="entry name" value="Acyl-CoA dehydrogenase NM domain-like"/>
    <property type="match status" value="1"/>
</dbReference>
<dbReference type="Pfam" id="PF02770">
    <property type="entry name" value="Acyl-CoA_dh_M"/>
    <property type="match status" value="1"/>
</dbReference>
<gene>
    <name evidence="9" type="ORF">NBH00_04620</name>
</gene>
<dbReference type="InterPro" id="IPR009075">
    <property type="entry name" value="AcylCo_DH/oxidase_C"/>
</dbReference>
<dbReference type="Gene3D" id="1.10.540.10">
    <property type="entry name" value="Acyl-CoA dehydrogenase/oxidase, N-terminal domain"/>
    <property type="match status" value="1"/>
</dbReference>
<evidence type="ECO:0000259" key="6">
    <source>
        <dbReference type="Pfam" id="PF00441"/>
    </source>
</evidence>
<feature type="domain" description="Acyl-CoA oxidase/dehydrogenase middle" evidence="7">
    <location>
        <begin position="200"/>
        <end position="291"/>
    </location>
</feature>
<evidence type="ECO:0000256" key="4">
    <source>
        <dbReference type="ARBA" id="ARBA00022827"/>
    </source>
</evidence>
<dbReference type="EMBL" id="CP098502">
    <property type="protein sequence ID" value="UTI65499.1"/>
    <property type="molecule type" value="Genomic_DNA"/>
</dbReference>
<keyword evidence="5" id="KW-0560">Oxidoreductase</keyword>
<evidence type="ECO:0000256" key="5">
    <source>
        <dbReference type="RuleBase" id="RU362125"/>
    </source>
</evidence>
<accession>A0ABY5DY63</accession>
<dbReference type="Pfam" id="PF02771">
    <property type="entry name" value="Acyl-CoA_dh_N"/>
    <property type="match status" value="1"/>
</dbReference>
<name>A0ABY5DY63_9ACTN</name>
<dbReference type="Gene3D" id="1.20.140.10">
    <property type="entry name" value="Butyryl-CoA Dehydrogenase, subunit A, domain 3"/>
    <property type="match status" value="1"/>
</dbReference>
<dbReference type="Proteomes" id="UP001056035">
    <property type="component" value="Chromosome"/>
</dbReference>
<evidence type="ECO:0000313" key="9">
    <source>
        <dbReference type="EMBL" id="UTI65499.1"/>
    </source>
</evidence>
<dbReference type="InterPro" id="IPR009100">
    <property type="entry name" value="AcylCoA_DH/oxidase_NM_dom_sf"/>
</dbReference>
<reference evidence="9 10" key="1">
    <citation type="submission" date="2022-06" db="EMBL/GenBank/DDBJ databases">
        <title>Paraconexibacter antarcticus.</title>
        <authorList>
            <person name="Kim C.S."/>
        </authorList>
    </citation>
    <scope>NUCLEOTIDE SEQUENCE [LARGE SCALE GENOMIC DNA]</scope>
    <source>
        <strain evidence="9 10">02-257</strain>
    </source>
</reference>
<evidence type="ECO:0000259" key="8">
    <source>
        <dbReference type="Pfam" id="PF02771"/>
    </source>
</evidence>
<evidence type="ECO:0000256" key="2">
    <source>
        <dbReference type="ARBA" id="ARBA00009347"/>
    </source>
</evidence>
<evidence type="ECO:0000256" key="3">
    <source>
        <dbReference type="ARBA" id="ARBA00022630"/>
    </source>
</evidence>
<feature type="domain" description="Acyl-CoA dehydrogenase/oxidase C-terminal" evidence="6">
    <location>
        <begin position="307"/>
        <end position="437"/>
    </location>
</feature>
<keyword evidence="3 5" id="KW-0285">Flavoprotein</keyword>
<dbReference type="InterPro" id="IPR037069">
    <property type="entry name" value="AcylCoA_DH/ox_N_sf"/>
</dbReference>
<evidence type="ECO:0000256" key="1">
    <source>
        <dbReference type="ARBA" id="ARBA00001974"/>
    </source>
</evidence>
<sequence>MTTVAERSMGIGLKALRQIAALEVIDRVGLRGPAERALYSVTKNGMGAAASAGRTFTIVRGSGKPERARPASPKGVFDLTPDEDQQMIVEAMKEFAAAELRPVALAADTACAAPAELLASASELGLATLGVPEELGGSAAERSAVTGVLVAEALAHGDLGLAVATLATSAVPTALGLWGDADQQATYLPAFTGDEVAVSALAILEPRPLFDPFVLETKARPADGGGYVLDGVKSLVARAADAELFLVAAELQDRGPALFLVPTSGGGVSVTAEPAMGVRAAATATVAFDGVVLPEAALLGGADQDVYAECIHRARLAWCAVAVGASQAALDYLVPYVNERVAFGEPIANRQAVAFTVSDIAIETAGMRLATWRAASRADAGKDFFREAAVARQLCVKHGAEIGSSAVQLLGGHGYTKEYPVERWYRDLRTAGVYEGALLV</sequence>
<evidence type="ECO:0000313" key="10">
    <source>
        <dbReference type="Proteomes" id="UP001056035"/>
    </source>
</evidence>
<keyword evidence="4 5" id="KW-0274">FAD</keyword>
<dbReference type="Pfam" id="PF00441">
    <property type="entry name" value="Acyl-CoA_dh_1"/>
    <property type="match status" value="1"/>
</dbReference>
<dbReference type="Gene3D" id="2.40.110.10">
    <property type="entry name" value="Butyryl-CoA Dehydrogenase, subunit A, domain 2"/>
    <property type="match status" value="1"/>
</dbReference>
<feature type="domain" description="Acyl-CoA dehydrogenase/oxidase N-terminal" evidence="8">
    <location>
        <begin position="83"/>
        <end position="192"/>
    </location>
</feature>
<dbReference type="InterPro" id="IPR036250">
    <property type="entry name" value="AcylCo_DH-like_C"/>
</dbReference>
<dbReference type="PANTHER" id="PTHR43884:SF12">
    <property type="entry name" value="ISOVALERYL-COA DEHYDROGENASE, MITOCHONDRIAL-RELATED"/>
    <property type="match status" value="1"/>
</dbReference>
<dbReference type="InterPro" id="IPR046373">
    <property type="entry name" value="Acyl-CoA_Oxase/DH_mid-dom_sf"/>
</dbReference>
<proteinExistence type="inferred from homology"/>
<dbReference type="InterPro" id="IPR006091">
    <property type="entry name" value="Acyl-CoA_Oxase/DH_mid-dom"/>
</dbReference>
<dbReference type="InterPro" id="IPR006089">
    <property type="entry name" value="Acyl-CoA_DH_CS"/>
</dbReference>
<keyword evidence="10" id="KW-1185">Reference proteome</keyword>